<evidence type="ECO:0000259" key="10">
    <source>
        <dbReference type="Pfam" id="PF22638"/>
    </source>
</evidence>
<dbReference type="InterPro" id="IPR001444">
    <property type="entry name" value="Flag_bb_rod_N"/>
</dbReference>
<evidence type="ECO:0000256" key="5">
    <source>
        <dbReference type="ARBA" id="ARBA00022525"/>
    </source>
</evidence>
<keyword evidence="11" id="KW-0969">Cilium</keyword>
<dbReference type="SUPFAM" id="SSF64518">
    <property type="entry name" value="Phase 1 flagellin"/>
    <property type="match status" value="1"/>
</dbReference>
<evidence type="ECO:0000313" key="11">
    <source>
        <dbReference type="EMBL" id="MDQ0254528.1"/>
    </source>
</evidence>
<proteinExistence type="inferred from homology"/>
<dbReference type="Proteomes" id="UP001230005">
    <property type="component" value="Unassembled WGS sequence"/>
</dbReference>
<evidence type="ECO:0000259" key="8">
    <source>
        <dbReference type="Pfam" id="PF00460"/>
    </source>
</evidence>
<evidence type="ECO:0000313" key="12">
    <source>
        <dbReference type="Proteomes" id="UP001230005"/>
    </source>
</evidence>
<protein>
    <recommendedName>
        <fullName evidence="4 7">Flagellar hook-associated protein 1</fullName>
        <shortName evidence="7">HAP1</shortName>
    </recommendedName>
</protein>
<dbReference type="Pfam" id="PF06429">
    <property type="entry name" value="Flg_bbr_C"/>
    <property type="match status" value="1"/>
</dbReference>
<dbReference type="Pfam" id="PF22638">
    <property type="entry name" value="FlgK_D1"/>
    <property type="match status" value="1"/>
</dbReference>
<dbReference type="Pfam" id="PF00460">
    <property type="entry name" value="Flg_bb_rod"/>
    <property type="match status" value="1"/>
</dbReference>
<feature type="domain" description="Flagellar basal body rod protein N-terminal" evidence="8">
    <location>
        <begin position="12"/>
        <end position="37"/>
    </location>
</feature>
<evidence type="ECO:0000256" key="1">
    <source>
        <dbReference type="ARBA" id="ARBA00004365"/>
    </source>
</evidence>
<comment type="caution">
    <text evidence="11">The sequence shown here is derived from an EMBL/GenBank/DDBJ whole genome shotgun (WGS) entry which is preliminary data.</text>
</comment>
<dbReference type="InterPro" id="IPR010930">
    <property type="entry name" value="Flg_bb/hook_C_dom"/>
</dbReference>
<comment type="similarity">
    <text evidence="3 7">Belongs to the flagella basal body rod proteins family.</text>
</comment>
<evidence type="ECO:0000256" key="4">
    <source>
        <dbReference type="ARBA" id="ARBA00016244"/>
    </source>
</evidence>
<dbReference type="NCBIfam" id="TIGR02492">
    <property type="entry name" value="flgK_ends"/>
    <property type="match status" value="1"/>
</dbReference>
<evidence type="ECO:0000259" key="9">
    <source>
        <dbReference type="Pfam" id="PF06429"/>
    </source>
</evidence>
<gene>
    <name evidence="7" type="primary">flgK</name>
    <name evidence="11" type="ORF">J2S74_001907</name>
</gene>
<organism evidence="11 12">
    <name type="scientific">Evansella vedderi</name>
    <dbReference type="NCBI Taxonomy" id="38282"/>
    <lineage>
        <taxon>Bacteria</taxon>
        <taxon>Bacillati</taxon>
        <taxon>Bacillota</taxon>
        <taxon>Bacilli</taxon>
        <taxon>Bacillales</taxon>
        <taxon>Bacillaceae</taxon>
        <taxon>Evansella</taxon>
    </lineage>
</organism>
<keyword evidence="11" id="KW-0966">Cell projection</keyword>
<dbReference type="InterPro" id="IPR053927">
    <property type="entry name" value="FlgK_helical"/>
</dbReference>
<evidence type="ECO:0000256" key="7">
    <source>
        <dbReference type="RuleBase" id="RU362065"/>
    </source>
</evidence>
<keyword evidence="12" id="KW-1185">Reference proteome</keyword>
<feature type="domain" description="Flagellar basal-body/hook protein C-terminal" evidence="9">
    <location>
        <begin position="507"/>
        <end position="545"/>
    </location>
</feature>
<evidence type="ECO:0000256" key="3">
    <source>
        <dbReference type="ARBA" id="ARBA00009677"/>
    </source>
</evidence>
<name>A0ABT9ZVP0_9BACI</name>
<feature type="domain" description="Flagellar hook-associated protein FlgK helical" evidence="10">
    <location>
        <begin position="102"/>
        <end position="372"/>
    </location>
</feature>
<dbReference type="RefSeq" id="WP_307324599.1">
    <property type="nucleotide sequence ID" value="NZ_JAUSUG010000006.1"/>
</dbReference>
<keyword evidence="11" id="KW-0282">Flagellum</keyword>
<accession>A0ABT9ZVP0</accession>
<evidence type="ECO:0000256" key="2">
    <source>
        <dbReference type="ARBA" id="ARBA00004613"/>
    </source>
</evidence>
<dbReference type="PANTHER" id="PTHR30033:SF1">
    <property type="entry name" value="FLAGELLAR HOOK-ASSOCIATED PROTEIN 1"/>
    <property type="match status" value="1"/>
</dbReference>
<reference evidence="11 12" key="1">
    <citation type="submission" date="2023-07" db="EMBL/GenBank/DDBJ databases">
        <title>Genomic Encyclopedia of Type Strains, Phase IV (KMG-IV): sequencing the most valuable type-strain genomes for metagenomic binning, comparative biology and taxonomic classification.</title>
        <authorList>
            <person name="Goeker M."/>
        </authorList>
    </citation>
    <scope>NUCLEOTIDE SEQUENCE [LARGE SCALE GENOMIC DNA]</scope>
    <source>
        <strain evidence="11 12">DSM 9768</strain>
    </source>
</reference>
<sequence>MNSTFHGLESMRRAMATQQAAIKTTGHNIANANTPGYSRQRVNFTPTQAFPTPGFNAPKIPGQIGTGVKAGEVQRIREAFLDTQFRGENNKHGYWSGSFTALQKMEDIMNEPTDNGLANTMDRFWQSLQDLSTHPEDSGARSVVRQHGIALAETFNYTHDSLKAIQNDYRSQIGVQQNQINSLLDQINNINKQIAAVEPHGFLANDLYDQRDLLVDQLSQYINITVEQVGSGGLSKEMADGRYSIRLLDSNGHDTGVTLVDGSRLEAREFRVSYDEGTGLVNGIFVATKQALQGVENPSELNGKPGVFSFNSLDDFPSSGKLKATIEAYGYLDKDGQEKGLFPEMMADLDLMVYTFVEEFNKVHSSGWSLSEIQNGEKANDGAGFDFFSYITAQGQNPIDENNIKGAAGRLQVNAAIRHNLDNIAASAAAGPGHTPREEGFSGDGSNALALANVKDAALNFGGTTTNVQSFYQGVIGEMAVRTSEAERMMKNSEVLRDSVEDRRQSISGVSLDEEMTNLIQFQHAFNAAARNLTAIDEMLDRVINGMGLVGR</sequence>
<comment type="subcellular location">
    <subcellularLocation>
        <location evidence="1 7">Bacterial flagellum</location>
    </subcellularLocation>
    <subcellularLocation>
        <location evidence="2 7">Secreted</location>
    </subcellularLocation>
</comment>
<keyword evidence="5 7" id="KW-0964">Secreted</keyword>
<dbReference type="PRINTS" id="PR01005">
    <property type="entry name" value="FLGHOOKAP1"/>
</dbReference>
<evidence type="ECO:0000256" key="6">
    <source>
        <dbReference type="ARBA" id="ARBA00023143"/>
    </source>
</evidence>
<dbReference type="EMBL" id="JAUSUG010000006">
    <property type="protein sequence ID" value="MDQ0254528.1"/>
    <property type="molecule type" value="Genomic_DNA"/>
</dbReference>
<keyword evidence="6 7" id="KW-0975">Bacterial flagellum</keyword>
<dbReference type="PANTHER" id="PTHR30033">
    <property type="entry name" value="FLAGELLAR HOOK-ASSOCIATED PROTEIN 1"/>
    <property type="match status" value="1"/>
</dbReference>
<dbReference type="InterPro" id="IPR002371">
    <property type="entry name" value="FlgK"/>
</dbReference>